<dbReference type="STRING" id="409849.ENSPMGP00000008112"/>
<feature type="domain" description="EGF-like" evidence="5">
    <location>
        <begin position="5"/>
        <end position="46"/>
    </location>
</feature>
<reference evidence="6" key="1">
    <citation type="submission" date="2025-08" db="UniProtKB">
        <authorList>
            <consortium name="Ensembl"/>
        </authorList>
    </citation>
    <scope>IDENTIFICATION</scope>
</reference>
<dbReference type="PANTHER" id="PTHR10740">
    <property type="entry name" value="TRANSFORMING GROWTH FACTOR ALPHA"/>
    <property type="match status" value="1"/>
</dbReference>
<accession>A0A3B3ZTT6</accession>
<keyword evidence="1 3" id="KW-0245">EGF-like domain</keyword>
<reference evidence="6" key="2">
    <citation type="submission" date="2025-09" db="UniProtKB">
        <authorList>
            <consortium name="Ensembl"/>
        </authorList>
    </citation>
    <scope>IDENTIFICATION</scope>
</reference>
<protein>
    <recommendedName>
        <fullName evidence="5">EGF-like domain-containing protein</fullName>
    </recommendedName>
</protein>
<feature type="disulfide bond" evidence="3">
    <location>
        <begin position="17"/>
        <end position="34"/>
    </location>
</feature>
<dbReference type="Ensembl" id="ENSPMGT00000008631.1">
    <property type="protein sequence ID" value="ENSPMGP00000008112.1"/>
    <property type="gene ID" value="ENSPMGG00000006710.1"/>
</dbReference>
<dbReference type="GO" id="GO:0007173">
    <property type="term" value="P:epidermal growth factor receptor signaling pathway"/>
    <property type="evidence" value="ECO:0007669"/>
    <property type="project" value="TreeGrafter"/>
</dbReference>
<dbReference type="GO" id="GO:0005615">
    <property type="term" value="C:extracellular space"/>
    <property type="evidence" value="ECO:0007669"/>
    <property type="project" value="TreeGrafter"/>
</dbReference>
<evidence type="ECO:0000256" key="4">
    <source>
        <dbReference type="SAM" id="Phobius"/>
    </source>
</evidence>
<keyword evidence="7" id="KW-1185">Reference proteome</keyword>
<evidence type="ECO:0000259" key="5">
    <source>
        <dbReference type="PROSITE" id="PS50026"/>
    </source>
</evidence>
<comment type="caution">
    <text evidence="3">Lacks conserved residue(s) required for the propagation of feature annotation.</text>
</comment>
<evidence type="ECO:0000313" key="6">
    <source>
        <dbReference type="Ensembl" id="ENSPMGP00000008112.1"/>
    </source>
</evidence>
<dbReference type="GO" id="GO:0045840">
    <property type="term" value="P:positive regulation of mitotic nuclear division"/>
    <property type="evidence" value="ECO:0007669"/>
    <property type="project" value="TreeGrafter"/>
</dbReference>
<evidence type="ECO:0000313" key="7">
    <source>
        <dbReference type="Proteomes" id="UP000261520"/>
    </source>
</evidence>
<dbReference type="GO" id="GO:0005154">
    <property type="term" value="F:epidermal growth factor receptor binding"/>
    <property type="evidence" value="ECO:0007669"/>
    <property type="project" value="TreeGrafter"/>
</dbReference>
<keyword evidence="2 3" id="KW-1015">Disulfide bond</keyword>
<dbReference type="Proteomes" id="UP000261520">
    <property type="component" value="Unplaced"/>
</dbReference>
<dbReference type="GO" id="GO:0008284">
    <property type="term" value="P:positive regulation of cell population proliferation"/>
    <property type="evidence" value="ECO:0007669"/>
    <property type="project" value="TreeGrafter"/>
</dbReference>
<keyword evidence="4" id="KW-0812">Transmembrane</keyword>
<dbReference type="Gene3D" id="2.10.25.10">
    <property type="entry name" value="Laminin"/>
    <property type="match status" value="1"/>
</dbReference>
<feature type="disulfide bond" evidence="3">
    <location>
        <begin position="36"/>
        <end position="45"/>
    </location>
</feature>
<dbReference type="SUPFAM" id="SSF57196">
    <property type="entry name" value="EGF/Laminin"/>
    <property type="match status" value="1"/>
</dbReference>
<organism evidence="6 7">
    <name type="scientific">Periophthalmus magnuspinnatus</name>
    <dbReference type="NCBI Taxonomy" id="409849"/>
    <lineage>
        <taxon>Eukaryota</taxon>
        <taxon>Metazoa</taxon>
        <taxon>Chordata</taxon>
        <taxon>Craniata</taxon>
        <taxon>Vertebrata</taxon>
        <taxon>Euteleostomi</taxon>
        <taxon>Actinopterygii</taxon>
        <taxon>Neopterygii</taxon>
        <taxon>Teleostei</taxon>
        <taxon>Neoteleostei</taxon>
        <taxon>Acanthomorphata</taxon>
        <taxon>Gobiaria</taxon>
        <taxon>Gobiiformes</taxon>
        <taxon>Gobioidei</taxon>
        <taxon>Gobiidae</taxon>
        <taxon>Oxudercinae</taxon>
        <taxon>Periophthalmus</taxon>
    </lineage>
</organism>
<sequence>MMAEHGSTCSGQEATFCMNGGTCYKLPAMNSLSCVCKHMYTGGRCETLSLFTSAQSGHNSGLIAAVVIIAILIAVAVAVLIYYIIKSKKSQRSKSGKTAKSHFLSVWVEVRA</sequence>
<dbReference type="InterPro" id="IPR000742">
    <property type="entry name" value="EGF"/>
</dbReference>
<dbReference type="GO" id="GO:0008083">
    <property type="term" value="F:growth factor activity"/>
    <property type="evidence" value="ECO:0007669"/>
    <property type="project" value="TreeGrafter"/>
</dbReference>
<dbReference type="PROSITE" id="PS00022">
    <property type="entry name" value="EGF_1"/>
    <property type="match status" value="1"/>
</dbReference>
<keyword evidence="4" id="KW-1133">Transmembrane helix</keyword>
<feature type="transmembrane region" description="Helical" evidence="4">
    <location>
        <begin position="62"/>
        <end position="85"/>
    </location>
</feature>
<dbReference type="CDD" id="cd00054">
    <property type="entry name" value="EGF_CA"/>
    <property type="match status" value="1"/>
</dbReference>
<evidence type="ECO:0000256" key="1">
    <source>
        <dbReference type="ARBA" id="ARBA00022536"/>
    </source>
</evidence>
<evidence type="ECO:0000256" key="2">
    <source>
        <dbReference type="ARBA" id="ARBA00023157"/>
    </source>
</evidence>
<dbReference type="PANTHER" id="PTHR10740:SF15">
    <property type="entry name" value="EGF-LIKE DOMAIN-CONTAINING PROTEIN"/>
    <property type="match status" value="1"/>
</dbReference>
<keyword evidence="4" id="KW-0472">Membrane</keyword>
<evidence type="ECO:0000256" key="3">
    <source>
        <dbReference type="PROSITE-ProRule" id="PRU00076"/>
    </source>
</evidence>
<proteinExistence type="predicted"/>
<dbReference type="AlphaFoldDB" id="A0A3B3ZTT6"/>
<name>A0A3B3ZTT6_9GOBI</name>
<dbReference type="PROSITE" id="PS50026">
    <property type="entry name" value="EGF_3"/>
    <property type="match status" value="1"/>
</dbReference>